<feature type="site" description="Lowers pKa of active site Tyr" evidence="6">
    <location>
        <position position="95"/>
    </location>
</feature>
<comment type="caution">
    <text evidence="8">The sequence shown here is derived from an EMBL/GenBank/DDBJ whole genome shotgun (WGS) entry which is preliminary data.</text>
</comment>
<evidence type="ECO:0000256" key="3">
    <source>
        <dbReference type="ARBA" id="ARBA00023002"/>
    </source>
</evidence>
<evidence type="ECO:0000256" key="5">
    <source>
        <dbReference type="PIRSR" id="PIRSR000097-2"/>
    </source>
</evidence>
<evidence type="ECO:0000256" key="2">
    <source>
        <dbReference type="ARBA" id="ARBA00022857"/>
    </source>
</evidence>
<dbReference type="InterPro" id="IPR023210">
    <property type="entry name" value="NADP_OxRdtase_dom"/>
</dbReference>
<feature type="active site" description="Proton donor" evidence="4">
    <location>
        <position position="65"/>
    </location>
</feature>
<dbReference type="AlphaFoldDB" id="A0A4S8Z3N0"/>
<dbReference type="PANTHER" id="PTHR43827">
    <property type="entry name" value="2,5-DIKETO-D-GLUCONIC ACID REDUCTASE"/>
    <property type="match status" value="1"/>
</dbReference>
<evidence type="ECO:0000256" key="4">
    <source>
        <dbReference type="PIRSR" id="PIRSR000097-1"/>
    </source>
</evidence>
<dbReference type="GO" id="GO:0016616">
    <property type="term" value="F:oxidoreductase activity, acting on the CH-OH group of donors, NAD or NADP as acceptor"/>
    <property type="evidence" value="ECO:0007669"/>
    <property type="project" value="UniProtKB-ARBA"/>
</dbReference>
<evidence type="ECO:0000256" key="6">
    <source>
        <dbReference type="PIRSR" id="PIRSR000097-3"/>
    </source>
</evidence>
<dbReference type="CDD" id="cd19071">
    <property type="entry name" value="AKR_AKR1-5-like"/>
    <property type="match status" value="1"/>
</dbReference>
<reference evidence="8 9" key="1">
    <citation type="submission" date="2018-10" db="EMBL/GenBank/DDBJ databases">
        <title>Fifty Aureobasidium pullulans genomes reveal a recombining polyextremotolerant generalist.</title>
        <authorList>
            <person name="Gostincar C."/>
            <person name="Turk M."/>
            <person name="Zajc J."/>
            <person name="Gunde-Cimerman N."/>
        </authorList>
    </citation>
    <scope>NUCLEOTIDE SEQUENCE [LARGE SCALE GENOMIC DNA]</scope>
    <source>
        <strain evidence="8 9">EXF-10751</strain>
    </source>
</reference>
<dbReference type="Pfam" id="PF00248">
    <property type="entry name" value="Aldo_ket_red"/>
    <property type="match status" value="1"/>
</dbReference>
<feature type="domain" description="NADP-dependent oxidoreductase" evidence="7">
    <location>
        <begin position="48"/>
        <end position="313"/>
    </location>
</feature>
<dbReference type="PRINTS" id="PR00069">
    <property type="entry name" value="ALDKETRDTASE"/>
</dbReference>
<dbReference type="PIRSF" id="PIRSF000097">
    <property type="entry name" value="AKR"/>
    <property type="match status" value="1"/>
</dbReference>
<evidence type="ECO:0000256" key="1">
    <source>
        <dbReference type="ARBA" id="ARBA00007905"/>
    </source>
</evidence>
<dbReference type="SUPFAM" id="SSF51430">
    <property type="entry name" value="NAD(P)-linked oxidoreductase"/>
    <property type="match status" value="1"/>
</dbReference>
<dbReference type="PANTHER" id="PTHR43827:SF3">
    <property type="entry name" value="NADP-DEPENDENT OXIDOREDUCTASE DOMAIN-CONTAINING PROTEIN"/>
    <property type="match status" value="1"/>
</dbReference>
<dbReference type="EMBL" id="QZAN01000082">
    <property type="protein sequence ID" value="THW59168.1"/>
    <property type="molecule type" value="Genomic_DNA"/>
</dbReference>
<keyword evidence="2" id="KW-0521">NADP</keyword>
<name>A0A4S8Z3N0_AURPU</name>
<proteinExistence type="inferred from homology"/>
<comment type="similarity">
    <text evidence="1">Belongs to the aldo/keto reductase family.</text>
</comment>
<dbReference type="InterPro" id="IPR036812">
    <property type="entry name" value="NAD(P)_OxRdtase_dom_sf"/>
</dbReference>
<evidence type="ECO:0000313" key="8">
    <source>
        <dbReference type="EMBL" id="THW59168.1"/>
    </source>
</evidence>
<protein>
    <submittedName>
        <fullName evidence="8">Aldo/keto reductase</fullName>
    </submittedName>
</protein>
<sequence>MAVKATFQTRSMSAELNLQSKLPLPSSDSQIPVLGLGVCVSSRCEQSVLSALEHGYRSVDTAQIYYNESETGTAVNKFLFQNPSVKRSDIFVCSKLWEVDLSRSDMPTSFDELCNAGPWPLNSLEAGHTTYSRDGALQGLDKSLKISGLDYFDLYLLHNPRPGATARHEAWLGLQDAFRSGKTKAIGVSNWSPKHIDDLMAHSDVGILPAVNQIEFHPWNQQRVIVDYCRSKGIVVTAYSPLTQGKRLGDPVIQKIAEKHGKTAAQAVLRWCLQMGISVIPKSDRDARIAENADVFGWSLDSEDMAEIEKLDEGQKGNIGEWDPFAWE</sequence>
<keyword evidence="3" id="KW-0560">Oxidoreductase</keyword>
<dbReference type="InterPro" id="IPR020471">
    <property type="entry name" value="AKR"/>
</dbReference>
<accession>A0A4S8Z3N0</accession>
<gene>
    <name evidence="8" type="ORF">D6D20_06706</name>
</gene>
<dbReference type="Gene3D" id="3.20.20.100">
    <property type="entry name" value="NADP-dependent oxidoreductase domain"/>
    <property type="match status" value="1"/>
</dbReference>
<organism evidence="8 9">
    <name type="scientific">Aureobasidium pullulans</name>
    <name type="common">Black yeast</name>
    <name type="synonym">Pullularia pullulans</name>
    <dbReference type="NCBI Taxonomy" id="5580"/>
    <lineage>
        <taxon>Eukaryota</taxon>
        <taxon>Fungi</taxon>
        <taxon>Dikarya</taxon>
        <taxon>Ascomycota</taxon>
        <taxon>Pezizomycotina</taxon>
        <taxon>Dothideomycetes</taxon>
        <taxon>Dothideomycetidae</taxon>
        <taxon>Dothideales</taxon>
        <taxon>Saccotheciaceae</taxon>
        <taxon>Aureobasidium</taxon>
    </lineage>
</organism>
<feature type="binding site" evidence="5">
    <location>
        <position position="158"/>
    </location>
    <ligand>
        <name>substrate</name>
    </ligand>
</feature>
<evidence type="ECO:0000259" key="7">
    <source>
        <dbReference type="Pfam" id="PF00248"/>
    </source>
</evidence>
<evidence type="ECO:0000313" key="9">
    <source>
        <dbReference type="Proteomes" id="UP000310421"/>
    </source>
</evidence>
<dbReference type="Proteomes" id="UP000310421">
    <property type="component" value="Unassembled WGS sequence"/>
</dbReference>